<sequence>MNKPSPAHDAQVPRRGSAVAQPPGRVEATQFKNQTFTVLARDHELTVDQPVEAGGDNEGPTPVELLVASLASCVTYYAGRFLQRHQLPHQHLRVEADFTMADDGPARVASVRTRIVLPLELSPERKQALRAVVGHCTVRNVAAASRGHGRTQLIRDLGPEGFGPGVGAAA</sequence>
<dbReference type="STRING" id="85558.T45_02857"/>
<dbReference type="Gene3D" id="3.30.300.20">
    <property type="match status" value="1"/>
</dbReference>
<proteinExistence type="predicted"/>
<organism evidence="2 3">
    <name type="scientific">Streptomyces turgidiscabies (strain Car8)</name>
    <dbReference type="NCBI Taxonomy" id="698760"/>
    <lineage>
        <taxon>Bacteria</taxon>
        <taxon>Bacillati</taxon>
        <taxon>Actinomycetota</taxon>
        <taxon>Actinomycetes</taxon>
        <taxon>Kitasatosporales</taxon>
        <taxon>Streptomycetaceae</taxon>
        <taxon>Streptomyces</taxon>
    </lineage>
</organism>
<dbReference type="GeneID" id="97402569"/>
<feature type="region of interest" description="Disordered" evidence="1">
    <location>
        <begin position="1"/>
        <end position="24"/>
    </location>
</feature>
<dbReference type="Proteomes" id="UP000010931">
    <property type="component" value="Unassembled WGS sequence"/>
</dbReference>
<reference evidence="2 3" key="1">
    <citation type="journal article" date="2011" name="Plasmid">
        <title>Streptomyces turgidiscabies Car8 contains a modular pathogenicity island that shares virulence genes with other actinobacterial plant pathogens.</title>
        <authorList>
            <person name="Huguet-Tapia J.C."/>
            <person name="Badger J.H."/>
            <person name="Loria R."/>
            <person name="Pettis G.S."/>
        </authorList>
    </citation>
    <scope>NUCLEOTIDE SEQUENCE [LARGE SCALE GENOMIC DNA]</scope>
    <source>
        <strain evidence="2 3">Car8</strain>
    </source>
</reference>
<accession>L7F0P9</accession>
<dbReference type="PATRIC" id="fig|698760.3.peg.6437"/>
<evidence type="ECO:0000313" key="3">
    <source>
        <dbReference type="Proteomes" id="UP000010931"/>
    </source>
</evidence>
<dbReference type="RefSeq" id="WP_006380249.1">
    <property type="nucleotide sequence ID" value="NZ_AEJB01000430.1"/>
</dbReference>
<comment type="caution">
    <text evidence="2">The sequence shown here is derived from an EMBL/GenBank/DDBJ whole genome shotgun (WGS) entry which is preliminary data.</text>
</comment>
<dbReference type="InterPro" id="IPR015946">
    <property type="entry name" value="KH_dom-like_a/b"/>
</dbReference>
<gene>
    <name evidence="2" type="ORF">STRTUCAR8_08243</name>
</gene>
<evidence type="ECO:0000313" key="2">
    <source>
        <dbReference type="EMBL" id="ELP64714.1"/>
    </source>
</evidence>
<evidence type="ECO:0000256" key="1">
    <source>
        <dbReference type="SAM" id="MobiDB-lite"/>
    </source>
</evidence>
<dbReference type="InterPro" id="IPR036102">
    <property type="entry name" value="OsmC/Ohrsf"/>
</dbReference>
<dbReference type="PANTHER" id="PTHR39624">
    <property type="entry name" value="PROTEIN INVOLVED IN RIMO-MEDIATED BETA-METHYLTHIOLATION OF RIBOSOMAL PROTEIN S12 YCAO"/>
    <property type="match status" value="1"/>
</dbReference>
<dbReference type="AlphaFoldDB" id="L7F0P9"/>
<keyword evidence="3" id="KW-1185">Reference proteome</keyword>
<dbReference type="InterPro" id="IPR003718">
    <property type="entry name" value="OsmC/Ohr_fam"/>
</dbReference>
<dbReference type="EMBL" id="AEJB01000430">
    <property type="protein sequence ID" value="ELP64714.1"/>
    <property type="molecule type" value="Genomic_DNA"/>
</dbReference>
<dbReference type="PANTHER" id="PTHR39624:SF2">
    <property type="entry name" value="OSMC-LIKE PROTEIN"/>
    <property type="match status" value="1"/>
</dbReference>
<dbReference type="SUPFAM" id="SSF82784">
    <property type="entry name" value="OsmC-like"/>
    <property type="match status" value="1"/>
</dbReference>
<name>L7F0P9_STRT8</name>
<protein>
    <submittedName>
        <fullName evidence="2">OsmC-like protein</fullName>
    </submittedName>
</protein>
<dbReference type="Pfam" id="PF02566">
    <property type="entry name" value="OsmC"/>
    <property type="match status" value="1"/>
</dbReference>